<protein>
    <submittedName>
        <fullName evidence="1">Uncharacterized protein</fullName>
    </submittedName>
</protein>
<organism evidence="1 2">
    <name type="scientific">Methanococcus aeolicus (strain ATCC BAA-1280 / DSM 17508 / OCM 812 / Nankai-3)</name>
    <dbReference type="NCBI Taxonomy" id="419665"/>
    <lineage>
        <taxon>Archaea</taxon>
        <taxon>Methanobacteriati</taxon>
        <taxon>Methanobacteriota</taxon>
        <taxon>Methanomada group</taxon>
        <taxon>Methanococci</taxon>
        <taxon>Methanococcales</taxon>
        <taxon>Methanococcaceae</taxon>
        <taxon>Methanococcus</taxon>
    </lineage>
</organism>
<dbReference type="InterPro" id="IPR024131">
    <property type="entry name" value="UPF0489"/>
</dbReference>
<evidence type="ECO:0000313" key="2">
    <source>
        <dbReference type="Proteomes" id="UP000001106"/>
    </source>
</evidence>
<gene>
    <name evidence="1" type="ordered locus">Maeo_1497</name>
</gene>
<sequence>MMRILDLDLDFFLNKIVFWKKNNKRLNEKDYIPWKKDKLINFLENQCNLSKDNKIDGRIVKKHHEAFYFWNELINNNKLKTPFEVVHVDAHADLGMGDNSYDYIVGELLKIPPQKRNNPQYIDKYMNEGNYMAFAIANRWISKLTYITHPSGGNDILKEYLIDNEITNNIKLNNDEPVVEFEKIQGKDYIDNGKYFDYIVLSISPRYTPKSADKLIPVFKEYINEI</sequence>
<dbReference type="Proteomes" id="UP000001106">
    <property type="component" value="Chromosome"/>
</dbReference>
<accession>A6UX51</accession>
<dbReference type="STRING" id="419665.Maeo_1497"/>
<dbReference type="EMBL" id="CP000743">
    <property type="protein sequence ID" value="ABR57073.1"/>
    <property type="molecule type" value="Genomic_DNA"/>
</dbReference>
<dbReference type="HOGENOM" id="CLU_1222513_0_0_2"/>
<keyword evidence="2" id="KW-1185">Reference proteome</keyword>
<dbReference type="KEGG" id="mae:Maeo_1497"/>
<name>A6UX51_META3</name>
<dbReference type="Pfam" id="PF12640">
    <property type="entry name" value="UPF0489"/>
    <property type="match status" value="1"/>
</dbReference>
<evidence type="ECO:0000313" key="1">
    <source>
        <dbReference type="EMBL" id="ABR57073.1"/>
    </source>
</evidence>
<dbReference type="eggNOG" id="arCOG06671">
    <property type="taxonomic scope" value="Archaea"/>
</dbReference>
<proteinExistence type="predicted"/>
<reference evidence="1" key="1">
    <citation type="submission" date="2007-06" db="EMBL/GenBank/DDBJ databases">
        <title>Complete sequence of Methanococcus aeolicus Nankai-3.</title>
        <authorList>
            <consortium name="US DOE Joint Genome Institute"/>
            <person name="Copeland A."/>
            <person name="Lucas S."/>
            <person name="Lapidus A."/>
            <person name="Barry K."/>
            <person name="Glavina del Rio T."/>
            <person name="Dalin E."/>
            <person name="Tice H."/>
            <person name="Pitluck S."/>
            <person name="Chain P."/>
            <person name="Malfatti S."/>
            <person name="Shin M."/>
            <person name="Vergez L."/>
            <person name="Schmutz J."/>
            <person name="Larimer F."/>
            <person name="Land M."/>
            <person name="Hauser L."/>
            <person name="Kyrpides N."/>
            <person name="Lykidis A."/>
            <person name="Sieprawska-Lupa M."/>
            <person name="Whitman W.B."/>
            <person name="Richardson P."/>
        </authorList>
    </citation>
    <scope>NUCLEOTIDE SEQUENCE [LARGE SCALE GENOMIC DNA]</scope>
    <source>
        <strain evidence="1">Nankai-3</strain>
    </source>
</reference>
<dbReference type="AlphaFoldDB" id="A6UX51"/>